<reference evidence="1 2" key="1">
    <citation type="submission" date="2020-02" db="EMBL/GenBank/DDBJ databases">
        <authorList>
            <person name="Zheng R.K."/>
            <person name="Sun C.M."/>
        </authorList>
    </citation>
    <scope>NUCLEOTIDE SEQUENCE [LARGE SCALE GENOMIC DNA]</scope>
    <source>
        <strain evidence="2">rifampicinis</strain>
    </source>
</reference>
<dbReference type="Gene3D" id="3.40.50.1820">
    <property type="entry name" value="alpha/beta hydrolase"/>
    <property type="match status" value="1"/>
</dbReference>
<dbReference type="KEGG" id="pmet:G4Y79_02115"/>
<keyword evidence="2" id="KW-1185">Reference proteome</keyword>
<dbReference type="InterPro" id="IPR029058">
    <property type="entry name" value="AB_hydrolase_fold"/>
</dbReference>
<sequence>MTLTYDTLSITAEDGTILTHGYDHHMPRNHDALVVMLPGRGYLNSHPLLHFIRLISLQHQRDVLAVNYRFHQTNSDVNPEDLSKVYAESVEAIQKVAPDYKEVIIVAKSMGTPIAASLIGQLSGLRLLMLTPIGTAVADASGTPMLAIIGTADQAYAPEAVRNTDTTTWKVYDGLNHGLQYGGDWRASVNVLPDILQSCEDFILGK</sequence>
<name>A0A7S8EA31_9CHLR</name>
<proteinExistence type="predicted"/>
<gene>
    <name evidence="1" type="ORF">G4Y79_02115</name>
</gene>
<evidence type="ECO:0008006" key="3">
    <source>
        <dbReference type="Google" id="ProtNLM"/>
    </source>
</evidence>
<evidence type="ECO:0000313" key="1">
    <source>
        <dbReference type="EMBL" id="QPC83193.1"/>
    </source>
</evidence>
<dbReference type="SUPFAM" id="SSF53474">
    <property type="entry name" value="alpha/beta-Hydrolases"/>
    <property type="match status" value="1"/>
</dbReference>
<dbReference type="RefSeq" id="WP_195171260.1">
    <property type="nucleotide sequence ID" value="NZ_CP062983.1"/>
</dbReference>
<evidence type="ECO:0000313" key="2">
    <source>
        <dbReference type="Proteomes" id="UP000594468"/>
    </source>
</evidence>
<dbReference type="AlphaFoldDB" id="A0A7S8EA31"/>
<accession>A0A7S8EA31</accession>
<dbReference type="EMBL" id="CP062983">
    <property type="protein sequence ID" value="QPC83193.1"/>
    <property type="molecule type" value="Genomic_DNA"/>
</dbReference>
<organism evidence="1 2">
    <name type="scientific">Phototrophicus methaneseepsis</name>
    <dbReference type="NCBI Taxonomy" id="2710758"/>
    <lineage>
        <taxon>Bacteria</taxon>
        <taxon>Bacillati</taxon>
        <taxon>Chloroflexota</taxon>
        <taxon>Candidatus Thermofontia</taxon>
        <taxon>Phototrophicales</taxon>
        <taxon>Phototrophicaceae</taxon>
        <taxon>Phototrophicus</taxon>
    </lineage>
</organism>
<protein>
    <recommendedName>
        <fullName evidence="3">Alpha/beta hydrolase</fullName>
    </recommendedName>
</protein>
<dbReference type="Proteomes" id="UP000594468">
    <property type="component" value="Chromosome"/>
</dbReference>